<proteinExistence type="predicted"/>
<dbReference type="InterPro" id="IPR027417">
    <property type="entry name" value="P-loop_NTPase"/>
</dbReference>
<dbReference type="Pfam" id="PF00400">
    <property type="entry name" value="WD40"/>
    <property type="match status" value="5"/>
</dbReference>
<dbReference type="PANTHER" id="PTHR19879">
    <property type="entry name" value="TRANSCRIPTION INITIATION FACTOR TFIID"/>
    <property type="match status" value="1"/>
</dbReference>
<dbReference type="Proteomes" id="UP000280197">
    <property type="component" value="Chromosome"/>
</dbReference>
<dbReference type="PROSITE" id="PS00678">
    <property type="entry name" value="WD_REPEATS_1"/>
    <property type="match status" value="2"/>
</dbReference>
<protein>
    <submittedName>
        <fullName evidence="5">TIR domain-containing protein</fullName>
    </submittedName>
</protein>
<dbReference type="PROSITE" id="PS50082">
    <property type="entry name" value="WD_REPEATS_2"/>
    <property type="match status" value="4"/>
</dbReference>
<keyword evidence="2" id="KW-0677">Repeat</keyword>
<evidence type="ECO:0000256" key="1">
    <source>
        <dbReference type="ARBA" id="ARBA00022574"/>
    </source>
</evidence>
<dbReference type="SUPFAM" id="SSF52200">
    <property type="entry name" value="Toll/Interleukin receptor TIR domain"/>
    <property type="match status" value="1"/>
</dbReference>
<feature type="repeat" description="WD" evidence="3">
    <location>
        <begin position="234"/>
        <end position="275"/>
    </location>
</feature>
<feature type="domain" description="TIR" evidence="4">
    <location>
        <begin position="1035"/>
        <end position="1162"/>
    </location>
</feature>
<dbReference type="PROSITE" id="PS50294">
    <property type="entry name" value="WD_REPEATS_REGION"/>
    <property type="match status" value="3"/>
</dbReference>
<evidence type="ECO:0000313" key="5">
    <source>
        <dbReference type="EMBL" id="AZP19245.1"/>
    </source>
</evidence>
<dbReference type="InterPro" id="IPR015943">
    <property type="entry name" value="WD40/YVTN_repeat-like_dom_sf"/>
</dbReference>
<keyword evidence="6" id="KW-1185">Reference proteome</keyword>
<accession>A0A3S9I4E9</accession>
<dbReference type="InterPro" id="IPR035897">
    <property type="entry name" value="Toll_tir_struct_dom_sf"/>
</dbReference>
<dbReference type="PRINTS" id="PR00320">
    <property type="entry name" value="GPROTEINBRPT"/>
</dbReference>
<keyword evidence="1 3" id="KW-0853">WD repeat</keyword>
<dbReference type="RefSeq" id="WP_126273319.1">
    <property type="nucleotide sequence ID" value="NZ_CP034463.1"/>
</dbReference>
<sequence>MAEYGESSSTGVWLRQGLGHPSAVGCGRYVAWSPDGRLIAVPSGTGRVSIRDVEGDVEIAELWATGDRSFVNRVSWSPDGLRLAGACGHDGVRIWDLDKPRHSVHLTEHTGWVGQVAWAHAGHRLASGAQDHTARIWDARTGLLLRTIQAHRDYVNCLAWSPDDRTLATGSADQRVRAWNADTGAGPEFQWTHDDIVNCLAWSADGDVLVAGTTGGSLRGVVRPDSGAEPALVIEGHTDSIWDTGVSADGRLVATVSADGTIRLWHADRWTSVATLRLPDDDADDVVQRGVDLDGAEAAYIAWGAALAFHPTLPRLAVWTAHSGLSIWEYDLDQLLGQPAPVESVRYMTAKVVLVGDSGVGKTGLGWRLAHDEFREHASTHGQQFWVVDDVRTQRADGTDCEAVLWDLAGQHVYRPVHAIFLDNVDLALVLFDPTNRQEPLKGVEFWLQQLSGGGSLPPTVLVGARDDRGTSALPSSDLQQFCQSRGISGGYVSTSAATGAGVGELMELLRGQIQWERMTTTVTTVTFKRIKEYVLALKERPDRSEVLVRPPELREQLQATDAGWRFTDDEMMTAVGHLENHGYVSVLRTSAGAEAILLAPELLVDLASSIFLQADKHPQELGAMSEASLLAGEYRFPELETLAPDEKQVLVDAAVARFLEHNLCFRETLGAETLLIFPGLIKQKRPLYDAVETVDDMTYVVRGRVENVYAALVVLLGHTRRFTRVNYWQNQAQFEMGSGEICGLRLLQEREGEIELVLHYSDAVPPYGRNAFQGLLEGFLYERRDVTVTPFPPVACGNGHRQDRTVVIGALRDGLRTMFCSRCGERVALPDLDGPVALGEEDRRLVGTDRAAARLRGAYETRLVRVKSFRADRAVPRCYVSHLPEDAEWAAQLARDLRDAGVLVVEEAGDVQEDDFVLAVVTRAYARAFARLGADAALIRARRRTRPGRSPRVAPLLRTGAAEGSLPDELRGLVPGEFQDDVWYDRYVVALFDLVLTLYAIPFDHPAFGGLRADMQLEALRSRVAVLQSPSREQPADVYLSYSWSEESDALADELDAAFQERGLVMVRDRRDAGYKASIGRFMERIGQGKCVILVISDAYLKSQSCLFELLQVARHGDFRERVFPVVLPDARIHRPQDRVAYVRYWEEQIAELDEALKSVSAANLQGFREDMDLYTEIRAQLPGLADILRDMNALTVDLHRDAAFSEVHAAVMSRINLRW</sequence>
<dbReference type="AlphaFoldDB" id="A0A3S9I4E9"/>
<gene>
    <name evidence="5" type="ORF">EJC51_26160</name>
</gene>
<dbReference type="SUPFAM" id="SSF52540">
    <property type="entry name" value="P-loop containing nucleoside triphosphate hydrolases"/>
    <property type="match status" value="1"/>
</dbReference>
<dbReference type="InterPro" id="IPR001680">
    <property type="entry name" value="WD40_rpt"/>
</dbReference>
<dbReference type="GO" id="GO:0007165">
    <property type="term" value="P:signal transduction"/>
    <property type="evidence" value="ECO:0007669"/>
    <property type="project" value="InterPro"/>
</dbReference>
<dbReference type="SUPFAM" id="SSF50978">
    <property type="entry name" value="WD40 repeat-like"/>
    <property type="match status" value="1"/>
</dbReference>
<dbReference type="SMART" id="SM00255">
    <property type="entry name" value="TIR"/>
    <property type="match status" value="1"/>
</dbReference>
<evidence type="ECO:0000256" key="3">
    <source>
        <dbReference type="PROSITE-ProRule" id="PRU00221"/>
    </source>
</evidence>
<dbReference type="CDD" id="cd00200">
    <property type="entry name" value="WD40"/>
    <property type="match status" value="1"/>
</dbReference>
<dbReference type="Gene3D" id="3.40.50.10140">
    <property type="entry name" value="Toll/interleukin-1 receptor homology (TIR) domain"/>
    <property type="match status" value="1"/>
</dbReference>
<dbReference type="EMBL" id="CP034463">
    <property type="protein sequence ID" value="AZP19245.1"/>
    <property type="molecule type" value="Genomic_DNA"/>
</dbReference>
<dbReference type="InterPro" id="IPR019775">
    <property type="entry name" value="WD40_repeat_CS"/>
</dbReference>
<evidence type="ECO:0000313" key="6">
    <source>
        <dbReference type="Proteomes" id="UP000280197"/>
    </source>
</evidence>
<evidence type="ECO:0000256" key="2">
    <source>
        <dbReference type="ARBA" id="ARBA00022737"/>
    </source>
</evidence>
<dbReference type="Pfam" id="PF13676">
    <property type="entry name" value="TIR_2"/>
    <property type="match status" value="1"/>
</dbReference>
<dbReference type="Gene3D" id="3.40.50.300">
    <property type="entry name" value="P-loop containing nucleotide triphosphate hydrolases"/>
    <property type="match status" value="1"/>
</dbReference>
<feature type="repeat" description="WD" evidence="3">
    <location>
        <begin position="106"/>
        <end position="147"/>
    </location>
</feature>
<dbReference type="Pfam" id="PF08477">
    <property type="entry name" value="Roc"/>
    <property type="match status" value="1"/>
</dbReference>
<dbReference type="PROSITE" id="PS51419">
    <property type="entry name" value="RAB"/>
    <property type="match status" value="1"/>
</dbReference>
<dbReference type="SMART" id="SM00320">
    <property type="entry name" value="WD40"/>
    <property type="match status" value="6"/>
</dbReference>
<feature type="repeat" description="WD" evidence="3">
    <location>
        <begin position="64"/>
        <end position="105"/>
    </location>
</feature>
<feature type="repeat" description="WD" evidence="3">
    <location>
        <begin position="148"/>
        <end position="184"/>
    </location>
</feature>
<dbReference type="PROSITE" id="PS50104">
    <property type="entry name" value="TIR"/>
    <property type="match status" value="1"/>
</dbReference>
<dbReference type="SMART" id="SM00175">
    <property type="entry name" value="RAB"/>
    <property type="match status" value="1"/>
</dbReference>
<dbReference type="PANTHER" id="PTHR19879:SF9">
    <property type="entry name" value="TRANSCRIPTION INITIATION FACTOR TFIID SUBUNIT 5"/>
    <property type="match status" value="1"/>
</dbReference>
<evidence type="ECO:0000259" key="4">
    <source>
        <dbReference type="PROSITE" id="PS50104"/>
    </source>
</evidence>
<organism evidence="5 6">
    <name type="scientific">Streptomyces aquilus</name>
    <dbReference type="NCBI Taxonomy" id="2548456"/>
    <lineage>
        <taxon>Bacteria</taxon>
        <taxon>Bacillati</taxon>
        <taxon>Actinomycetota</taxon>
        <taxon>Actinomycetes</taxon>
        <taxon>Kitasatosporales</taxon>
        <taxon>Streptomycetaceae</taxon>
        <taxon>Streptomyces</taxon>
    </lineage>
</organism>
<dbReference type="InterPro" id="IPR000157">
    <property type="entry name" value="TIR_dom"/>
</dbReference>
<dbReference type="PRINTS" id="PR00449">
    <property type="entry name" value="RASTRNSFRMNG"/>
</dbReference>
<dbReference type="InterPro" id="IPR036322">
    <property type="entry name" value="WD40_repeat_dom_sf"/>
</dbReference>
<name>A0A3S9I4E9_9ACTN</name>
<dbReference type="InterPro" id="IPR020472">
    <property type="entry name" value="WD40_PAC1"/>
</dbReference>
<reference evidence="5 6" key="1">
    <citation type="submission" date="2018-12" db="EMBL/GenBank/DDBJ databases">
        <authorList>
            <person name="Li K."/>
        </authorList>
    </citation>
    <scope>NUCLEOTIDE SEQUENCE [LARGE SCALE GENOMIC DNA]</scope>
    <source>
        <strain evidence="6">CR22</strain>
    </source>
</reference>
<dbReference type="KEGG" id="saqu:EJC51_26160"/>
<dbReference type="Gene3D" id="2.130.10.10">
    <property type="entry name" value="YVTN repeat-like/Quinoprotein amine dehydrogenase"/>
    <property type="match status" value="2"/>
</dbReference>